<comment type="similarity">
    <text evidence="1">Belongs to the sigma-70 factor family. ECF subfamily.</text>
</comment>
<dbReference type="PANTHER" id="PTHR43133">
    <property type="entry name" value="RNA POLYMERASE ECF-TYPE SIGMA FACTO"/>
    <property type="match status" value="1"/>
</dbReference>
<dbReference type="GO" id="GO:0006352">
    <property type="term" value="P:DNA-templated transcription initiation"/>
    <property type="evidence" value="ECO:0007669"/>
    <property type="project" value="InterPro"/>
</dbReference>
<dbReference type="Gene3D" id="1.10.1740.10">
    <property type="match status" value="1"/>
</dbReference>
<dbReference type="InterPro" id="IPR039425">
    <property type="entry name" value="RNA_pol_sigma-70-like"/>
</dbReference>
<keyword evidence="3" id="KW-0731">Sigma factor</keyword>
<evidence type="ECO:0000259" key="5">
    <source>
        <dbReference type="SMART" id="SM00421"/>
    </source>
</evidence>
<name>A0A3Q9IQ93_9BACT</name>
<evidence type="ECO:0000256" key="4">
    <source>
        <dbReference type="ARBA" id="ARBA00023163"/>
    </source>
</evidence>
<dbReference type="KEGG" id="buy:D8S85_06980"/>
<evidence type="ECO:0000313" key="7">
    <source>
        <dbReference type="Proteomes" id="UP000270673"/>
    </source>
</evidence>
<dbReference type="Proteomes" id="UP000270673">
    <property type="component" value="Chromosome"/>
</dbReference>
<dbReference type="InterPro" id="IPR013325">
    <property type="entry name" value="RNA_pol_sigma_r2"/>
</dbReference>
<dbReference type="NCBIfam" id="TIGR02937">
    <property type="entry name" value="sigma70-ECF"/>
    <property type="match status" value="1"/>
</dbReference>
<dbReference type="InterPro" id="IPR013324">
    <property type="entry name" value="RNA_pol_sigma_r3/r4-like"/>
</dbReference>
<dbReference type="Pfam" id="PF04542">
    <property type="entry name" value="Sigma70_r2"/>
    <property type="match status" value="1"/>
</dbReference>
<dbReference type="SUPFAM" id="SSF88659">
    <property type="entry name" value="Sigma3 and sigma4 domains of RNA polymerase sigma factors"/>
    <property type="match status" value="1"/>
</dbReference>
<dbReference type="NCBIfam" id="TIGR02985">
    <property type="entry name" value="Sig70_bacteroi1"/>
    <property type="match status" value="1"/>
</dbReference>
<dbReference type="InterPro" id="IPR000792">
    <property type="entry name" value="Tscrpt_reg_LuxR_C"/>
</dbReference>
<proteinExistence type="inferred from homology"/>
<evidence type="ECO:0000256" key="2">
    <source>
        <dbReference type="ARBA" id="ARBA00023015"/>
    </source>
</evidence>
<feature type="domain" description="HTH luxR-type" evidence="5">
    <location>
        <begin position="126"/>
        <end position="183"/>
    </location>
</feature>
<dbReference type="SMART" id="SM00421">
    <property type="entry name" value="HTH_LUXR"/>
    <property type="match status" value="1"/>
</dbReference>
<dbReference type="RefSeq" id="WP_106480076.1">
    <property type="nucleotide sequence ID" value="NZ_CP032819.1"/>
</dbReference>
<evidence type="ECO:0000256" key="1">
    <source>
        <dbReference type="ARBA" id="ARBA00010641"/>
    </source>
</evidence>
<keyword evidence="7" id="KW-1185">Reference proteome</keyword>
<dbReference type="InterPro" id="IPR013249">
    <property type="entry name" value="RNA_pol_sigma70_r4_t2"/>
</dbReference>
<dbReference type="EMBL" id="CP032819">
    <property type="protein sequence ID" value="AZS29330.1"/>
    <property type="molecule type" value="Genomic_DNA"/>
</dbReference>
<dbReference type="InterPro" id="IPR007627">
    <property type="entry name" value="RNA_pol_sigma70_r2"/>
</dbReference>
<reference evidence="6 7" key="1">
    <citation type="submission" date="2018-10" db="EMBL/GenBank/DDBJ databases">
        <title>Butyricimonas faecalis sp. nov., isolated from human faeces and emended description of the genus Butyricimonas.</title>
        <authorList>
            <person name="Le Roy T."/>
            <person name="Van der Smissen P."/>
            <person name="Paquot A."/>
            <person name="Delzenne N."/>
            <person name="Muccioli G."/>
            <person name="Collet J.-F."/>
            <person name="Cani P.D."/>
        </authorList>
    </citation>
    <scope>NUCLEOTIDE SEQUENCE [LARGE SCALE GENOMIC DNA]</scope>
    <source>
        <strain evidence="6 7">H184</strain>
    </source>
</reference>
<dbReference type="PANTHER" id="PTHR43133:SF46">
    <property type="entry name" value="RNA POLYMERASE SIGMA-70 FACTOR ECF SUBFAMILY"/>
    <property type="match status" value="1"/>
</dbReference>
<gene>
    <name evidence="6" type="ORF">D8S85_06980</name>
</gene>
<organism evidence="6 7">
    <name type="scientific">Butyricimonas faecalis</name>
    <dbReference type="NCBI Taxonomy" id="2093856"/>
    <lineage>
        <taxon>Bacteria</taxon>
        <taxon>Pseudomonadati</taxon>
        <taxon>Bacteroidota</taxon>
        <taxon>Bacteroidia</taxon>
        <taxon>Bacteroidales</taxon>
        <taxon>Odoribacteraceae</taxon>
        <taxon>Butyricimonas</taxon>
    </lineage>
</organism>
<keyword evidence="2" id="KW-0805">Transcription regulation</keyword>
<dbReference type="InterPro" id="IPR014284">
    <property type="entry name" value="RNA_pol_sigma-70_dom"/>
</dbReference>
<dbReference type="AlphaFoldDB" id="A0A3Q9IQ93"/>
<dbReference type="SUPFAM" id="SSF88946">
    <property type="entry name" value="Sigma2 domain of RNA polymerase sigma factors"/>
    <property type="match status" value="1"/>
</dbReference>
<dbReference type="InterPro" id="IPR014327">
    <property type="entry name" value="RNA_pol_sigma70_bacteroid"/>
</dbReference>
<dbReference type="GO" id="GO:0003677">
    <property type="term" value="F:DNA binding"/>
    <property type="evidence" value="ECO:0007669"/>
    <property type="project" value="InterPro"/>
</dbReference>
<dbReference type="PRINTS" id="PR00038">
    <property type="entry name" value="HTHLUXR"/>
</dbReference>
<sequence length="190" mass="22486">MEKEYADIDLLLKLLQQGDEKAFRSLFKEFYASLCLFATHYLGDQEAAADIVQESFLKYWNKRADFDNYCRIKSFLYVVVRHACLNQLRSQNLRLHVSDEFIKDSEQDFYNYVMEEEAHRLFNKAIDNLPPQMRAVINFSLDGLKNSEIAEKMNLSEGTVHSYKKEAYKKLKVSLREYYYLLSILLFALE</sequence>
<keyword evidence="4" id="KW-0804">Transcription</keyword>
<dbReference type="InterPro" id="IPR036388">
    <property type="entry name" value="WH-like_DNA-bd_sf"/>
</dbReference>
<dbReference type="OrthoDB" id="1027298at2"/>
<dbReference type="GO" id="GO:0016987">
    <property type="term" value="F:sigma factor activity"/>
    <property type="evidence" value="ECO:0007669"/>
    <property type="project" value="UniProtKB-KW"/>
</dbReference>
<evidence type="ECO:0000256" key="3">
    <source>
        <dbReference type="ARBA" id="ARBA00023082"/>
    </source>
</evidence>
<evidence type="ECO:0000313" key="6">
    <source>
        <dbReference type="EMBL" id="AZS29330.1"/>
    </source>
</evidence>
<protein>
    <submittedName>
        <fullName evidence="6">RNA polymerase sigma-70 factor</fullName>
    </submittedName>
</protein>
<dbReference type="Pfam" id="PF08281">
    <property type="entry name" value="Sigma70_r4_2"/>
    <property type="match status" value="1"/>
</dbReference>
<accession>A0A3Q9IQ93</accession>
<dbReference type="Gene3D" id="1.10.10.10">
    <property type="entry name" value="Winged helix-like DNA-binding domain superfamily/Winged helix DNA-binding domain"/>
    <property type="match status" value="1"/>
</dbReference>